<proteinExistence type="predicted"/>
<name>A0A2T7UY69_9RHOB</name>
<dbReference type="Proteomes" id="UP000244810">
    <property type="component" value="Unassembled WGS sequence"/>
</dbReference>
<comment type="caution">
    <text evidence="2">The sequence shown here is derived from an EMBL/GenBank/DDBJ whole genome shotgun (WGS) entry which is preliminary data.</text>
</comment>
<organism evidence="2 3">
    <name type="scientific">Pararhodobacter aggregans</name>
    <dbReference type="NCBI Taxonomy" id="404875"/>
    <lineage>
        <taxon>Bacteria</taxon>
        <taxon>Pseudomonadati</taxon>
        <taxon>Pseudomonadota</taxon>
        <taxon>Alphaproteobacteria</taxon>
        <taxon>Rhodobacterales</taxon>
        <taxon>Paracoccaceae</taxon>
        <taxon>Pararhodobacter</taxon>
    </lineage>
</organism>
<feature type="domain" description="DUF6455" evidence="1">
    <location>
        <begin position="1"/>
        <end position="84"/>
    </location>
</feature>
<keyword evidence="3" id="KW-1185">Reference proteome</keyword>
<dbReference type="Pfam" id="PF20056">
    <property type="entry name" value="DUF6455"/>
    <property type="match status" value="1"/>
</dbReference>
<evidence type="ECO:0000313" key="2">
    <source>
        <dbReference type="EMBL" id="PVE49491.1"/>
    </source>
</evidence>
<protein>
    <recommendedName>
        <fullName evidence="1">DUF6455 domain-containing protein</fullName>
    </recommendedName>
</protein>
<evidence type="ECO:0000313" key="3">
    <source>
        <dbReference type="Proteomes" id="UP000244810"/>
    </source>
</evidence>
<sequence>MGFFKKLDRASGLIGSMAETLHADLGQGLAEGRITGQDMRNAVMACMGCEGSGECANWLSDHAAGAGDTPDYCRNRAMLHRLRAD</sequence>
<gene>
    <name evidence="2" type="ORF">DDE23_03590</name>
</gene>
<dbReference type="AlphaFoldDB" id="A0A2T7UY69"/>
<reference evidence="2 3" key="1">
    <citation type="journal article" date="2011" name="Syst. Appl. Microbiol.">
        <title>Defluviimonas denitrificans gen. nov., sp. nov., and Pararhodobacter aggregans gen. nov., sp. nov., non-phototrophic Rhodobacteraceae from the biofilter of a marine aquaculture.</title>
        <authorList>
            <person name="Foesel B.U."/>
            <person name="Drake H.L."/>
            <person name="Schramm A."/>
        </authorList>
    </citation>
    <scope>NUCLEOTIDE SEQUENCE [LARGE SCALE GENOMIC DNA]</scope>
    <source>
        <strain evidence="2 3">D1-19</strain>
    </source>
</reference>
<accession>A0A2T7UY69</accession>
<dbReference type="InterPro" id="IPR045601">
    <property type="entry name" value="DUF6455"/>
</dbReference>
<dbReference type="EMBL" id="QDDR01000001">
    <property type="protein sequence ID" value="PVE49491.1"/>
    <property type="molecule type" value="Genomic_DNA"/>
</dbReference>
<evidence type="ECO:0000259" key="1">
    <source>
        <dbReference type="Pfam" id="PF20056"/>
    </source>
</evidence>
<dbReference type="OrthoDB" id="7961152at2"/>
<dbReference type="RefSeq" id="WP_107749995.1">
    <property type="nucleotide sequence ID" value="NZ_QBKF01000001.1"/>
</dbReference>